<name>A0A8K0KH00_LADFU</name>
<feature type="domain" description="DEP" evidence="3">
    <location>
        <begin position="58"/>
        <end position="114"/>
    </location>
</feature>
<dbReference type="Pfam" id="PF18148">
    <property type="entry name" value="RGS_DHEX"/>
    <property type="match status" value="1"/>
</dbReference>
<dbReference type="PANTHER" id="PTHR45746">
    <property type="entry name" value="LP21163P"/>
    <property type="match status" value="1"/>
</dbReference>
<evidence type="ECO:0000256" key="2">
    <source>
        <dbReference type="SAM" id="Phobius"/>
    </source>
</evidence>
<dbReference type="GO" id="GO:0008277">
    <property type="term" value="P:regulation of G protein-coupled receptor signaling pathway"/>
    <property type="evidence" value="ECO:0007669"/>
    <property type="project" value="InterPro"/>
</dbReference>
<dbReference type="SUPFAM" id="SSF46785">
    <property type="entry name" value="Winged helix' DNA-binding domain"/>
    <property type="match status" value="2"/>
</dbReference>
<organism evidence="4 5">
    <name type="scientific">Ladona fulva</name>
    <name type="common">Scarce chaser dragonfly</name>
    <name type="synonym">Libellula fulva</name>
    <dbReference type="NCBI Taxonomy" id="123851"/>
    <lineage>
        <taxon>Eukaryota</taxon>
        <taxon>Metazoa</taxon>
        <taxon>Ecdysozoa</taxon>
        <taxon>Arthropoda</taxon>
        <taxon>Hexapoda</taxon>
        <taxon>Insecta</taxon>
        <taxon>Pterygota</taxon>
        <taxon>Palaeoptera</taxon>
        <taxon>Odonata</taxon>
        <taxon>Epiprocta</taxon>
        <taxon>Anisoptera</taxon>
        <taxon>Libelluloidea</taxon>
        <taxon>Libellulidae</taxon>
        <taxon>Ladona</taxon>
    </lineage>
</organism>
<dbReference type="Proteomes" id="UP000792457">
    <property type="component" value="Unassembled WGS sequence"/>
</dbReference>
<sequence>MEALVREMQDPETGVPVRSQKLFLTSIPSAFMGMYILMTSLVLKSYLISINGMFIPFILGYDLIEWLMERLNIEDSAEAVRLANILCQSGYFFPVGDTKSLVVKDDSSLYRFQTPYYWPSQSHCPDNVEYAIYLAKRSLRNKQKHGLEDYELEALGSLKLSLQHKWDFVTMQAEEQVSF</sequence>
<proteinExistence type="predicted"/>
<dbReference type="AlphaFoldDB" id="A0A8K0KH00"/>
<reference evidence="4" key="2">
    <citation type="submission" date="2017-10" db="EMBL/GenBank/DDBJ databases">
        <title>Ladona fulva Genome sequencing and assembly.</title>
        <authorList>
            <person name="Murali S."/>
            <person name="Richards S."/>
            <person name="Bandaranaike D."/>
            <person name="Bellair M."/>
            <person name="Blankenburg K."/>
            <person name="Chao H."/>
            <person name="Dinh H."/>
            <person name="Doddapaneni H."/>
            <person name="Dugan-Rocha S."/>
            <person name="Elkadiri S."/>
            <person name="Gnanaolivu R."/>
            <person name="Hernandez B."/>
            <person name="Skinner E."/>
            <person name="Javaid M."/>
            <person name="Lee S."/>
            <person name="Li M."/>
            <person name="Ming W."/>
            <person name="Munidasa M."/>
            <person name="Muniz J."/>
            <person name="Nguyen L."/>
            <person name="Hughes D."/>
            <person name="Osuji N."/>
            <person name="Pu L.-L."/>
            <person name="Puazo M."/>
            <person name="Qu C."/>
            <person name="Quiroz J."/>
            <person name="Raj R."/>
            <person name="Weissenberger G."/>
            <person name="Xin Y."/>
            <person name="Zou X."/>
            <person name="Han Y."/>
            <person name="Worley K."/>
            <person name="Muzny D."/>
            <person name="Gibbs R."/>
        </authorList>
    </citation>
    <scope>NUCLEOTIDE SEQUENCE</scope>
    <source>
        <strain evidence="4">Sampled in the wild</strain>
    </source>
</reference>
<dbReference type="Pfam" id="PF00610">
    <property type="entry name" value="DEP"/>
    <property type="match status" value="1"/>
</dbReference>
<evidence type="ECO:0000313" key="5">
    <source>
        <dbReference type="Proteomes" id="UP000792457"/>
    </source>
</evidence>
<dbReference type="GO" id="GO:0009968">
    <property type="term" value="P:negative regulation of signal transduction"/>
    <property type="evidence" value="ECO:0007669"/>
    <property type="project" value="UniProtKB-KW"/>
</dbReference>
<dbReference type="PROSITE" id="PS50186">
    <property type="entry name" value="DEP"/>
    <property type="match status" value="1"/>
</dbReference>
<comment type="caution">
    <text evidence="4">The sequence shown here is derived from an EMBL/GenBank/DDBJ whole genome shotgun (WGS) entry which is preliminary data.</text>
</comment>
<dbReference type="Gene3D" id="1.10.1240.60">
    <property type="match status" value="1"/>
</dbReference>
<dbReference type="SMART" id="SM00049">
    <property type="entry name" value="DEP"/>
    <property type="match status" value="1"/>
</dbReference>
<dbReference type="InterPro" id="IPR047016">
    <property type="entry name" value="RGS6/7/9/11"/>
</dbReference>
<dbReference type="InterPro" id="IPR036390">
    <property type="entry name" value="WH_DNA-bd_sf"/>
</dbReference>
<dbReference type="OrthoDB" id="196547at2759"/>
<dbReference type="InterPro" id="IPR036388">
    <property type="entry name" value="WH-like_DNA-bd_sf"/>
</dbReference>
<keyword evidence="1" id="KW-0734">Signal transduction inhibitor</keyword>
<dbReference type="EMBL" id="KZ308747">
    <property type="protein sequence ID" value="KAG8233801.1"/>
    <property type="molecule type" value="Genomic_DNA"/>
</dbReference>
<dbReference type="GO" id="GO:0035556">
    <property type="term" value="P:intracellular signal transduction"/>
    <property type="evidence" value="ECO:0007669"/>
    <property type="project" value="InterPro"/>
</dbReference>
<gene>
    <name evidence="4" type="ORF">J437_LFUL008021</name>
</gene>
<accession>A0A8K0KH00</accession>
<dbReference type="Gene3D" id="1.10.10.10">
    <property type="entry name" value="Winged helix-like DNA-binding domain superfamily/Winged helix DNA-binding domain"/>
    <property type="match status" value="2"/>
</dbReference>
<reference evidence="4" key="1">
    <citation type="submission" date="2013-04" db="EMBL/GenBank/DDBJ databases">
        <authorList>
            <person name="Qu J."/>
            <person name="Murali S.C."/>
            <person name="Bandaranaike D."/>
            <person name="Bellair M."/>
            <person name="Blankenburg K."/>
            <person name="Chao H."/>
            <person name="Dinh H."/>
            <person name="Doddapaneni H."/>
            <person name="Downs B."/>
            <person name="Dugan-Rocha S."/>
            <person name="Elkadiri S."/>
            <person name="Gnanaolivu R.D."/>
            <person name="Hernandez B."/>
            <person name="Javaid M."/>
            <person name="Jayaseelan J.C."/>
            <person name="Lee S."/>
            <person name="Li M."/>
            <person name="Ming W."/>
            <person name="Munidasa M."/>
            <person name="Muniz J."/>
            <person name="Nguyen L."/>
            <person name="Ongeri F."/>
            <person name="Osuji N."/>
            <person name="Pu L.-L."/>
            <person name="Puazo M."/>
            <person name="Qu C."/>
            <person name="Quiroz J."/>
            <person name="Raj R."/>
            <person name="Weissenberger G."/>
            <person name="Xin Y."/>
            <person name="Zou X."/>
            <person name="Han Y."/>
            <person name="Richards S."/>
            <person name="Worley K."/>
            <person name="Muzny D."/>
            <person name="Gibbs R."/>
        </authorList>
    </citation>
    <scope>NUCLEOTIDE SEQUENCE</scope>
    <source>
        <strain evidence="4">Sampled in the wild</strain>
    </source>
</reference>
<keyword evidence="5" id="KW-1185">Reference proteome</keyword>
<dbReference type="InterPro" id="IPR040759">
    <property type="entry name" value="RGS_DHEX"/>
</dbReference>
<evidence type="ECO:0000313" key="4">
    <source>
        <dbReference type="EMBL" id="KAG8233801.1"/>
    </source>
</evidence>
<keyword evidence="2" id="KW-1133">Transmembrane helix</keyword>
<dbReference type="InterPro" id="IPR047017">
    <property type="entry name" value="RGS6/7/9/11_DHEX_sf"/>
</dbReference>
<dbReference type="PANTHER" id="PTHR45746:SF5">
    <property type="entry name" value="REGULATOR OF G-PROTEIN SIGNALING 7"/>
    <property type="match status" value="1"/>
</dbReference>
<evidence type="ECO:0000259" key="3">
    <source>
        <dbReference type="PROSITE" id="PS50186"/>
    </source>
</evidence>
<dbReference type="InterPro" id="IPR000591">
    <property type="entry name" value="DEP_dom"/>
</dbReference>
<keyword evidence="2" id="KW-0472">Membrane</keyword>
<dbReference type="GO" id="GO:0043005">
    <property type="term" value="C:neuron projection"/>
    <property type="evidence" value="ECO:0007669"/>
    <property type="project" value="TreeGrafter"/>
</dbReference>
<dbReference type="CDD" id="cd04450">
    <property type="entry name" value="DEP_RGS7-like"/>
    <property type="match status" value="1"/>
</dbReference>
<evidence type="ECO:0000256" key="1">
    <source>
        <dbReference type="ARBA" id="ARBA00022700"/>
    </source>
</evidence>
<feature type="transmembrane region" description="Helical" evidence="2">
    <location>
        <begin position="21"/>
        <end position="40"/>
    </location>
</feature>
<protein>
    <recommendedName>
        <fullName evidence="3">DEP domain-containing protein</fullName>
    </recommendedName>
</protein>
<dbReference type="GO" id="GO:0005737">
    <property type="term" value="C:cytoplasm"/>
    <property type="evidence" value="ECO:0007669"/>
    <property type="project" value="TreeGrafter"/>
</dbReference>
<dbReference type="GO" id="GO:0005886">
    <property type="term" value="C:plasma membrane"/>
    <property type="evidence" value="ECO:0007669"/>
    <property type="project" value="TreeGrafter"/>
</dbReference>
<dbReference type="GO" id="GO:0005096">
    <property type="term" value="F:GTPase activator activity"/>
    <property type="evidence" value="ECO:0007669"/>
    <property type="project" value="TreeGrafter"/>
</dbReference>
<keyword evidence="2" id="KW-0812">Transmembrane</keyword>